<evidence type="ECO:0000256" key="5">
    <source>
        <dbReference type="ARBA" id="ARBA00022617"/>
    </source>
</evidence>
<dbReference type="CDD" id="cd03499">
    <property type="entry name" value="SQR_TypeC_SdhC"/>
    <property type="match status" value="1"/>
</dbReference>
<dbReference type="AlphaFoldDB" id="A0AA42CV57"/>
<keyword evidence="9 12" id="KW-0408">Iron</keyword>
<protein>
    <recommendedName>
        <fullName evidence="4">Succinate dehydrogenase cytochrome b556 subunit</fullName>
    </recommendedName>
</protein>
<dbReference type="Gene3D" id="1.20.1300.10">
    <property type="entry name" value="Fumarate reductase/succinate dehydrogenase, transmembrane subunit"/>
    <property type="match status" value="1"/>
</dbReference>
<evidence type="ECO:0000256" key="12">
    <source>
        <dbReference type="PIRSR" id="PIRSR000178-1"/>
    </source>
</evidence>
<organism evidence="14 15">
    <name type="scientific">Sphingomonas lycopersici</name>
    <dbReference type="NCBI Taxonomy" id="2951807"/>
    <lineage>
        <taxon>Bacteria</taxon>
        <taxon>Pseudomonadati</taxon>
        <taxon>Pseudomonadota</taxon>
        <taxon>Alphaproteobacteria</taxon>
        <taxon>Sphingomonadales</taxon>
        <taxon>Sphingomonadaceae</taxon>
        <taxon>Sphingomonas</taxon>
    </lineage>
</organism>
<dbReference type="GO" id="GO:0046872">
    <property type="term" value="F:metal ion binding"/>
    <property type="evidence" value="ECO:0007669"/>
    <property type="project" value="UniProtKB-KW"/>
</dbReference>
<evidence type="ECO:0000256" key="13">
    <source>
        <dbReference type="SAM" id="Phobius"/>
    </source>
</evidence>
<sequence length="123" mass="13353">MHYRWSPAMLASILHRVTGDGMATVGAALFVWWLAALAAGKQAYAVFVDVFTYTDGRLNAIGWVVGVGLTLSLFQHMMSGIRHLVLDTGAAFELKANRLLAILTFVASTLLTIAFWLVLTGVI</sequence>
<keyword evidence="8 13" id="KW-1133">Transmembrane helix</keyword>
<comment type="subunit">
    <text evidence="11">Part of an enzyme complex containing four subunits: a flavoprotein, an iron-sulfur protein, plus two membrane-anchoring proteins, SdhC and SdhD. The complex can form homotrimers.</text>
</comment>
<evidence type="ECO:0000256" key="11">
    <source>
        <dbReference type="ARBA" id="ARBA00025912"/>
    </source>
</evidence>
<evidence type="ECO:0000256" key="2">
    <source>
        <dbReference type="ARBA" id="ARBA00004370"/>
    </source>
</evidence>
<name>A0AA42CV57_9SPHN</name>
<evidence type="ECO:0000256" key="1">
    <source>
        <dbReference type="ARBA" id="ARBA00004050"/>
    </source>
</evidence>
<dbReference type="Proteomes" id="UP001165565">
    <property type="component" value="Unassembled WGS sequence"/>
</dbReference>
<feature type="binding site" description="axial binding residue" evidence="12">
    <location>
        <position position="76"/>
    </location>
    <ligand>
        <name>heme</name>
        <dbReference type="ChEBI" id="CHEBI:30413"/>
        <note>ligand shared with second transmembrane subunit</note>
    </ligand>
    <ligandPart>
        <name>Fe</name>
        <dbReference type="ChEBI" id="CHEBI:18248"/>
    </ligandPart>
</feature>
<dbReference type="InterPro" id="IPR034804">
    <property type="entry name" value="SQR/QFR_C/D"/>
</dbReference>
<comment type="similarity">
    <text evidence="3">Belongs to the cytochrome b560 family.</text>
</comment>
<dbReference type="GO" id="GO:0009055">
    <property type="term" value="F:electron transfer activity"/>
    <property type="evidence" value="ECO:0007669"/>
    <property type="project" value="InterPro"/>
</dbReference>
<dbReference type="NCBIfam" id="TIGR02970">
    <property type="entry name" value="succ_dehyd_cytB"/>
    <property type="match status" value="1"/>
</dbReference>
<feature type="transmembrane region" description="Helical" evidence="13">
    <location>
        <begin position="21"/>
        <end position="40"/>
    </location>
</feature>
<keyword evidence="6 13" id="KW-0812">Transmembrane</keyword>
<dbReference type="PANTHER" id="PTHR10978:SF5">
    <property type="entry name" value="SUCCINATE DEHYDROGENASE CYTOCHROME B560 SUBUNIT, MITOCHONDRIAL"/>
    <property type="match status" value="1"/>
</dbReference>
<keyword evidence="15" id="KW-1185">Reference proteome</keyword>
<evidence type="ECO:0000256" key="3">
    <source>
        <dbReference type="ARBA" id="ARBA00007244"/>
    </source>
</evidence>
<dbReference type="PIRSF" id="PIRSF000178">
    <property type="entry name" value="SDH_cyt_b560"/>
    <property type="match status" value="1"/>
</dbReference>
<gene>
    <name evidence="14" type="primary">sdhC</name>
    <name evidence="14" type="ORF">NEE01_15325</name>
</gene>
<proteinExistence type="inferred from homology"/>
<keyword evidence="5 12" id="KW-0349">Heme</keyword>
<keyword evidence="7 12" id="KW-0479">Metal-binding</keyword>
<keyword evidence="10 13" id="KW-0472">Membrane</keyword>
<evidence type="ECO:0000256" key="7">
    <source>
        <dbReference type="ARBA" id="ARBA00022723"/>
    </source>
</evidence>
<dbReference type="InterPro" id="IPR000701">
    <property type="entry name" value="SuccDH_FuR_B_TM-su"/>
</dbReference>
<dbReference type="GO" id="GO:0016020">
    <property type="term" value="C:membrane"/>
    <property type="evidence" value="ECO:0007669"/>
    <property type="project" value="UniProtKB-SubCell"/>
</dbReference>
<evidence type="ECO:0000256" key="6">
    <source>
        <dbReference type="ARBA" id="ARBA00022692"/>
    </source>
</evidence>
<comment type="caution">
    <text evidence="14">The sequence shown here is derived from an EMBL/GenBank/DDBJ whole genome shotgun (WGS) entry which is preliminary data.</text>
</comment>
<dbReference type="InterPro" id="IPR014314">
    <property type="entry name" value="Succ_DH_cytb556"/>
</dbReference>
<comment type="function">
    <text evidence="1">Membrane-anchoring subunit of succinate dehydrogenase (SDH).</text>
</comment>
<dbReference type="Pfam" id="PF01127">
    <property type="entry name" value="Sdh_cyt"/>
    <property type="match status" value="1"/>
</dbReference>
<dbReference type="SUPFAM" id="SSF81343">
    <property type="entry name" value="Fumarate reductase respiratory complex transmembrane subunits"/>
    <property type="match status" value="1"/>
</dbReference>
<evidence type="ECO:0000256" key="10">
    <source>
        <dbReference type="ARBA" id="ARBA00023136"/>
    </source>
</evidence>
<feature type="transmembrane region" description="Helical" evidence="13">
    <location>
        <begin position="99"/>
        <end position="119"/>
    </location>
</feature>
<comment type="cofactor">
    <cofactor evidence="12">
        <name>heme</name>
        <dbReference type="ChEBI" id="CHEBI:30413"/>
    </cofactor>
    <text evidence="12">The heme is bound between the two transmembrane subunits.</text>
</comment>
<evidence type="ECO:0000256" key="8">
    <source>
        <dbReference type="ARBA" id="ARBA00022989"/>
    </source>
</evidence>
<accession>A0AA42CV57</accession>
<dbReference type="GO" id="GO:0006099">
    <property type="term" value="P:tricarboxylic acid cycle"/>
    <property type="evidence" value="ECO:0007669"/>
    <property type="project" value="InterPro"/>
</dbReference>
<dbReference type="EMBL" id="JANFAV010000011">
    <property type="protein sequence ID" value="MCW6536151.1"/>
    <property type="molecule type" value="Genomic_DNA"/>
</dbReference>
<evidence type="ECO:0000313" key="15">
    <source>
        <dbReference type="Proteomes" id="UP001165565"/>
    </source>
</evidence>
<evidence type="ECO:0000256" key="4">
    <source>
        <dbReference type="ARBA" id="ARBA00020076"/>
    </source>
</evidence>
<evidence type="ECO:0000256" key="9">
    <source>
        <dbReference type="ARBA" id="ARBA00023004"/>
    </source>
</evidence>
<comment type="subcellular location">
    <subcellularLocation>
        <location evidence="2">Membrane</location>
    </subcellularLocation>
</comment>
<reference evidence="14" key="1">
    <citation type="submission" date="2022-06" db="EMBL/GenBank/DDBJ databases">
        <title>Sphingomonas sp. nov. isolated from rhizosphere soil of tomato.</title>
        <authorList>
            <person name="Dong H."/>
            <person name="Gao R."/>
        </authorList>
    </citation>
    <scope>NUCLEOTIDE SEQUENCE</scope>
    <source>
        <strain evidence="14">MMSM24</strain>
    </source>
</reference>
<feature type="transmembrane region" description="Helical" evidence="13">
    <location>
        <begin position="60"/>
        <end position="78"/>
    </location>
</feature>
<evidence type="ECO:0000313" key="14">
    <source>
        <dbReference type="EMBL" id="MCW6536151.1"/>
    </source>
</evidence>
<dbReference type="PANTHER" id="PTHR10978">
    <property type="entry name" value="SUCCINATE DEHYDROGENASE CYTOCHROME B560 SUBUNIT"/>
    <property type="match status" value="1"/>
</dbReference>